<evidence type="ECO:0000313" key="10">
    <source>
        <dbReference type="Proteomes" id="UP001324287"/>
    </source>
</evidence>
<name>A0ABZ1B2H0_9ACTN</name>
<keyword evidence="4 7" id="KW-0812">Transmembrane</keyword>
<dbReference type="Gene3D" id="3.40.50.300">
    <property type="entry name" value="P-loop containing nucleotide triphosphate hydrolases"/>
    <property type="match status" value="1"/>
</dbReference>
<accession>A0ABZ1B2H0</accession>
<evidence type="ECO:0000256" key="7">
    <source>
        <dbReference type="SAM" id="Phobius"/>
    </source>
</evidence>
<dbReference type="PANTHER" id="PTHR32309">
    <property type="entry name" value="TYROSINE-PROTEIN KINASE"/>
    <property type="match status" value="1"/>
</dbReference>
<evidence type="ECO:0000256" key="2">
    <source>
        <dbReference type="ARBA" id="ARBA00006683"/>
    </source>
</evidence>
<keyword evidence="6 7" id="KW-0472">Membrane</keyword>
<dbReference type="SUPFAM" id="SSF52540">
    <property type="entry name" value="P-loop containing nucleoside triphosphate hydrolases"/>
    <property type="match status" value="1"/>
</dbReference>
<keyword evidence="3" id="KW-1003">Cell membrane</keyword>
<sequence length="379" mass="39484">MLSDELIQLRDQVGVLRRRWYIIVVTLLACLALGMLYVSRATPTYVATAEVLLGAPSGQGGNGLTENQVATEARVVTAVDAVSDAIEALALDETPRALVDSVVVEPDPGGASVLRITATRNDADEAAGIANALAQEYISGGATSAVQNAEILNPATPPGSPASPRAIPTVVLAGVLGLLLGLGLAFLRQYFDESVRDEDDAVTATRRPVLGRIPHGRRTIRRTPVTLSAPESGASEAYRALVATLRYRLSRIAPNAGERDRGRVVLVTSASAAEGKTQTAVNTAVAAASAGLDVVLVDADLRDGSVGSMFGLPPGPGVSEMVTDSSDVKARLEDALLRTDLERLRVLPSGTATPGPGTSWPRPDGQACWLNCAPPSISW</sequence>
<feature type="transmembrane region" description="Helical" evidence="7">
    <location>
        <begin position="166"/>
        <end position="187"/>
    </location>
</feature>
<comment type="subcellular location">
    <subcellularLocation>
        <location evidence="1">Cell membrane</location>
        <topology evidence="1">Multi-pass membrane protein</topology>
    </subcellularLocation>
</comment>
<gene>
    <name evidence="9" type="ORF">U6N30_00350</name>
</gene>
<organism evidence="9 10">
    <name type="scientific">Blastococcus brunescens</name>
    <dbReference type="NCBI Taxonomy" id="1564165"/>
    <lineage>
        <taxon>Bacteria</taxon>
        <taxon>Bacillati</taxon>
        <taxon>Actinomycetota</taxon>
        <taxon>Actinomycetes</taxon>
        <taxon>Geodermatophilales</taxon>
        <taxon>Geodermatophilaceae</taxon>
        <taxon>Blastococcus</taxon>
    </lineage>
</organism>
<evidence type="ECO:0000256" key="3">
    <source>
        <dbReference type="ARBA" id="ARBA00022475"/>
    </source>
</evidence>
<proteinExistence type="inferred from homology"/>
<dbReference type="EMBL" id="CP141261">
    <property type="protein sequence ID" value="WRL64356.1"/>
    <property type="molecule type" value="Genomic_DNA"/>
</dbReference>
<comment type="similarity">
    <text evidence="2">Belongs to the CpsC/CapA family.</text>
</comment>
<dbReference type="InterPro" id="IPR027417">
    <property type="entry name" value="P-loop_NTPase"/>
</dbReference>
<keyword evidence="10" id="KW-1185">Reference proteome</keyword>
<dbReference type="Pfam" id="PF02706">
    <property type="entry name" value="Wzz"/>
    <property type="match status" value="1"/>
</dbReference>
<dbReference type="InterPro" id="IPR050445">
    <property type="entry name" value="Bact_polysacc_biosynth/exp"/>
</dbReference>
<feature type="transmembrane region" description="Helical" evidence="7">
    <location>
        <begin position="20"/>
        <end position="38"/>
    </location>
</feature>
<protein>
    <submittedName>
        <fullName evidence="9">Wzz/FepE/Etk N-terminal domain-containing protein</fullName>
    </submittedName>
</protein>
<feature type="domain" description="Polysaccharide chain length determinant N-terminal" evidence="8">
    <location>
        <begin position="7"/>
        <end position="89"/>
    </location>
</feature>
<keyword evidence="5 7" id="KW-1133">Transmembrane helix</keyword>
<dbReference type="Proteomes" id="UP001324287">
    <property type="component" value="Chromosome"/>
</dbReference>
<evidence type="ECO:0000313" key="9">
    <source>
        <dbReference type="EMBL" id="WRL64356.1"/>
    </source>
</evidence>
<evidence type="ECO:0000256" key="4">
    <source>
        <dbReference type="ARBA" id="ARBA00022692"/>
    </source>
</evidence>
<dbReference type="InterPro" id="IPR003856">
    <property type="entry name" value="LPS_length_determ_N"/>
</dbReference>
<evidence type="ECO:0000256" key="6">
    <source>
        <dbReference type="ARBA" id="ARBA00023136"/>
    </source>
</evidence>
<dbReference type="PANTHER" id="PTHR32309:SF31">
    <property type="entry name" value="CAPSULAR EXOPOLYSACCHARIDE FAMILY"/>
    <property type="match status" value="1"/>
</dbReference>
<evidence type="ECO:0000259" key="8">
    <source>
        <dbReference type="Pfam" id="PF02706"/>
    </source>
</evidence>
<evidence type="ECO:0000256" key="1">
    <source>
        <dbReference type="ARBA" id="ARBA00004651"/>
    </source>
</evidence>
<reference evidence="9 10" key="1">
    <citation type="submission" date="2023-12" db="EMBL/GenBank/DDBJ databases">
        <title>Blastococcus brunescens sp. nov., an actonobacterium isolated from sandstone collected in sahara desert.</title>
        <authorList>
            <person name="Gtari M."/>
            <person name="Ghodhbane F."/>
        </authorList>
    </citation>
    <scope>NUCLEOTIDE SEQUENCE [LARGE SCALE GENOMIC DNA]</scope>
    <source>
        <strain evidence="9 10">BMG 8361</strain>
    </source>
</reference>
<evidence type="ECO:0000256" key="5">
    <source>
        <dbReference type="ARBA" id="ARBA00022989"/>
    </source>
</evidence>
<dbReference type="RefSeq" id="WP_324275683.1">
    <property type="nucleotide sequence ID" value="NZ_CP141261.1"/>
</dbReference>